<dbReference type="OrthoDB" id="3358048at2759"/>
<evidence type="ECO:0000313" key="3">
    <source>
        <dbReference type="EMBL" id="KAF2142413.1"/>
    </source>
</evidence>
<name>A0A6A6BG80_9PEZI</name>
<dbReference type="AlphaFoldDB" id="A0A6A6BG80"/>
<evidence type="ECO:0000256" key="2">
    <source>
        <dbReference type="SAM" id="Phobius"/>
    </source>
</evidence>
<keyword evidence="4" id="KW-1185">Reference proteome</keyword>
<sequence length="193" mass="21199">MQSTRLRKAFRYPDDEDDDEPVDGIDEEEQDKLIAEISLEDIAKTEFFQKAFVSIPALSLILYLRPLFSPSSFSEFLTACLAITSLCASAYILYFVPLRSPGRSPTAARDPQTFDVVNAHLESGSPIERSIGYLNGALCAVVALSSWAAGTRVSPWEGYLPGLILGLVYLVRSQLAPVDVAGLERLRYGYKGA</sequence>
<dbReference type="RefSeq" id="XP_033398125.1">
    <property type="nucleotide sequence ID" value="XM_033542054.1"/>
</dbReference>
<feature type="transmembrane region" description="Helical" evidence="2">
    <location>
        <begin position="76"/>
        <end position="96"/>
    </location>
</feature>
<dbReference type="Proteomes" id="UP000799438">
    <property type="component" value="Unassembled WGS sequence"/>
</dbReference>
<feature type="region of interest" description="Disordered" evidence="1">
    <location>
        <begin position="1"/>
        <end position="26"/>
    </location>
</feature>
<keyword evidence="2" id="KW-0472">Membrane</keyword>
<evidence type="ECO:0000313" key="4">
    <source>
        <dbReference type="Proteomes" id="UP000799438"/>
    </source>
</evidence>
<organism evidence="3 4">
    <name type="scientific">Aplosporella prunicola CBS 121167</name>
    <dbReference type="NCBI Taxonomy" id="1176127"/>
    <lineage>
        <taxon>Eukaryota</taxon>
        <taxon>Fungi</taxon>
        <taxon>Dikarya</taxon>
        <taxon>Ascomycota</taxon>
        <taxon>Pezizomycotina</taxon>
        <taxon>Dothideomycetes</taxon>
        <taxon>Dothideomycetes incertae sedis</taxon>
        <taxon>Botryosphaeriales</taxon>
        <taxon>Aplosporellaceae</taxon>
        <taxon>Aplosporella</taxon>
    </lineage>
</organism>
<accession>A0A6A6BG80</accession>
<evidence type="ECO:0000256" key="1">
    <source>
        <dbReference type="SAM" id="MobiDB-lite"/>
    </source>
</evidence>
<dbReference type="GeneID" id="54299551"/>
<feature type="compositionally biased region" description="Basic residues" evidence="1">
    <location>
        <begin position="1"/>
        <end position="10"/>
    </location>
</feature>
<reference evidence="3" key="1">
    <citation type="journal article" date="2020" name="Stud. Mycol.">
        <title>101 Dothideomycetes genomes: a test case for predicting lifestyles and emergence of pathogens.</title>
        <authorList>
            <person name="Haridas S."/>
            <person name="Albert R."/>
            <person name="Binder M."/>
            <person name="Bloem J."/>
            <person name="Labutti K."/>
            <person name="Salamov A."/>
            <person name="Andreopoulos B."/>
            <person name="Baker S."/>
            <person name="Barry K."/>
            <person name="Bills G."/>
            <person name="Bluhm B."/>
            <person name="Cannon C."/>
            <person name="Castanera R."/>
            <person name="Culley D."/>
            <person name="Daum C."/>
            <person name="Ezra D."/>
            <person name="Gonzalez J."/>
            <person name="Henrissat B."/>
            <person name="Kuo A."/>
            <person name="Liang C."/>
            <person name="Lipzen A."/>
            <person name="Lutzoni F."/>
            <person name="Magnuson J."/>
            <person name="Mondo S."/>
            <person name="Nolan M."/>
            <person name="Ohm R."/>
            <person name="Pangilinan J."/>
            <person name="Park H.-J."/>
            <person name="Ramirez L."/>
            <person name="Alfaro M."/>
            <person name="Sun H."/>
            <person name="Tritt A."/>
            <person name="Yoshinaga Y."/>
            <person name="Zwiers L.-H."/>
            <person name="Turgeon B."/>
            <person name="Goodwin S."/>
            <person name="Spatafora J."/>
            <person name="Crous P."/>
            <person name="Grigoriev I."/>
        </authorList>
    </citation>
    <scope>NUCLEOTIDE SEQUENCE</scope>
    <source>
        <strain evidence="3">CBS 121167</strain>
    </source>
</reference>
<feature type="compositionally biased region" description="Acidic residues" evidence="1">
    <location>
        <begin position="14"/>
        <end position="26"/>
    </location>
</feature>
<proteinExistence type="predicted"/>
<protein>
    <submittedName>
        <fullName evidence="3">Uncharacterized protein</fullName>
    </submittedName>
</protein>
<dbReference type="EMBL" id="ML995484">
    <property type="protein sequence ID" value="KAF2142413.1"/>
    <property type="molecule type" value="Genomic_DNA"/>
</dbReference>
<feature type="transmembrane region" description="Helical" evidence="2">
    <location>
        <begin position="47"/>
        <end position="64"/>
    </location>
</feature>
<gene>
    <name evidence="3" type="ORF">K452DRAFT_297705</name>
</gene>
<keyword evidence="2" id="KW-0812">Transmembrane</keyword>
<keyword evidence="2" id="KW-1133">Transmembrane helix</keyword>